<dbReference type="Proteomes" id="UP000649328">
    <property type="component" value="Unassembled WGS sequence"/>
</dbReference>
<evidence type="ECO:0000313" key="1">
    <source>
        <dbReference type="EMBL" id="KAF8001311.1"/>
    </source>
</evidence>
<gene>
    <name evidence="1" type="ORF">HF325_003812</name>
</gene>
<proteinExistence type="predicted"/>
<dbReference type="AlphaFoldDB" id="A0A8H7GRT6"/>
<sequence>MLLAPKDQRDGLHEFGEKLERLIFTAGDRLGSSRRILDAALKQFANESFEMTLEDVGQFLGDDKIADVISHSLDDVFTIFSCILTRLTISSKNARSQSLAAMFINHFKSCHSSDEFSLWVAEYLADFHLTGDAHKSLEDILLRTEYTGLDKKTVDAAYKTLNPFLNVITETIQSVTYEERAYLESAIGAMMFKFTNKRRDVAKYLDFDETDKKFGSYLLRLDPRLCEILYSNKSKAPLPIHSVEYITNNFGTISVNNLFQEWTCQLLLSLIHEISRMTSVAAILADCILRLPSMAKDVLPSFICFYLFVGGDRGVTNILRLFDEYWKNFKRPICQESINLFKNIAITLRVGAMQNIEQLKHLYSALDHRHLFLIGNLESLNWAEDRESLAHLYGSVNDEDLLSGIPAGVTIENLLKLRQDFIPLAEKLRYESGLLDAAYISGVPLQTSNIIDSLLAEGYLGVANQLNQVSKAEPSSEWSWKLNQWDLPTDETSADAHDVTYSYFKHVRDNPINAANAYRESMSRLVGGMPQGSVRPREHTIV</sequence>
<keyword evidence="2" id="KW-1185">Reference proteome</keyword>
<organism evidence="1 2">
    <name type="scientific">Metschnikowia pulcherrima</name>
    <dbReference type="NCBI Taxonomy" id="27326"/>
    <lineage>
        <taxon>Eukaryota</taxon>
        <taxon>Fungi</taxon>
        <taxon>Dikarya</taxon>
        <taxon>Ascomycota</taxon>
        <taxon>Saccharomycotina</taxon>
        <taxon>Pichiomycetes</taxon>
        <taxon>Metschnikowiaceae</taxon>
        <taxon>Metschnikowia</taxon>
    </lineage>
</organism>
<comment type="caution">
    <text evidence="1">The sequence shown here is derived from an EMBL/GenBank/DDBJ whole genome shotgun (WGS) entry which is preliminary data.</text>
</comment>
<name>A0A8H7GRT6_9ASCO</name>
<dbReference type="EMBL" id="JACBPP010000005">
    <property type="protein sequence ID" value="KAF8001311.1"/>
    <property type="molecule type" value="Genomic_DNA"/>
</dbReference>
<protein>
    <submittedName>
        <fullName evidence="1">Uncharacterized protein</fullName>
    </submittedName>
</protein>
<evidence type="ECO:0000313" key="2">
    <source>
        <dbReference type="Proteomes" id="UP000649328"/>
    </source>
</evidence>
<reference evidence="1" key="1">
    <citation type="submission" date="2020-10" db="EMBL/GenBank/DDBJ databases">
        <title>The Whole-Genome Sequence of Metschnikowia persimmonesis, a Novel Endophytic Yeast Species Isolated from Medicinal Plant Diospyros kaki Thumb.</title>
        <authorList>
            <person name="Rahmat E."/>
            <person name="Kang Y."/>
        </authorList>
    </citation>
    <scope>NUCLEOTIDE SEQUENCE</scope>
    <source>
        <strain evidence="1">KIOM G15050</strain>
    </source>
</reference>
<accession>A0A8H7GRT6</accession>
<dbReference type="OrthoDB" id="381190at2759"/>